<dbReference type="Pfam" id="PF22422">
    <property type="entry name" value="MGH1-like_GH"/>
    <property type="match status" value="1"/>
</dbReference>
<comment type="caution">
    <text evidence="5">The sequence shown here is derived from an EMBL/GenBank/DDBJ whole genome shotgun (WGS) entry which is preliminary data.</text>
</comment>
<reference evidence="5" key="1">
    <citation type="journal article" date="2020" name="mSystems">
        <title>Genome- and Community-Level Interaction Insights into Carbon Utilization and Element Cycling Functions of Hydrothermarchaeota in Hydrothermal Sediment.</title>
        <authorList>
            <person name="Zhou Z."/>
            <person name="Liu Y."/>
            <person name="Xu W."/>
            <person name="Pan J."/>
            <person name="Luo Z.H."/>
            <person name="Li M."/>
        </authorList>
    </citation>
    <scope>NUCLEOTIDE SEQUENCE [LARGE SCALE GENOMIC DNA]</scope>
    <source>
        <strain evidence="5">HyVt-74</strain>
    </source>
</reference>
<proteinExistence type="inferred from homology"/>
<sequence length="362" mass="43172">MANFYPEYAMKEIETLLSVQQANGFIPHIIFWNLRLRDRLHPWWRKEVNEKVNRYITCEIQPPVLGISLLKIYERTKNIEFIENNISKVEHFYRYLSRERDPDEDNLVSIITPMESGMDMSPQFDIPFGNKSNNPGITKNHITELLKNYKKWNWNLDKIFQSSIFNVEDVAFNSIYCLGLEALSKLYQCIDRKKSKDIKEWSDRVKESILVKFWNKKNKIFFSIFHKNKEEYTMPIKTISSLFPIILDIPEKYTNSLLEHLTSKKEFWTEYPIPSVSIDESSFGPLIDTRFIWRGTTWINTNWFIAEGLLRHKRYKMYRKIREKTLSLVLKSGFNEFYDPFTGDSGWAMRNFGWSTLSVELI</sequence>
<accession>A0A7C5DDJ2</accession>
<organism evidence="5">
    <name type="scientific">candidate division WOR-3 bacterium</name>
    <dbReference type="NCBI Taxonomy" id="2052148"/>
    <lineage>
        <taxon>Bacteria</taxon>
        <taxon>Bacteria division WOR-3</taxon>
    </lineage>
</organism>
<evidence type="ECO:0000256" key="1">
    <source>
        <dbReference type="ARBA" id="ARBA00010833"/>
    </source>
</evidence>
<dbReference type="SUPFAM" id="SSF48208">
    <property type="entry name" value="Six-hairpin glycosidases"/>
    <property type="match status" value="1"/>
</dbReference>
<keyword evidence="3" id="KW-0326">Glycosidase</keyword>
<dbReference type="GO" id="GO:0006487">
    <property type="term" value="P:protein N-linked glycosylation"/>
    <property type="evidence" value="ECO:0007669"/>
    <property type="project" value="TreeGrafter"/>
</dbReference>
<dbReference type="InterPro" id="IPR008928">
    <property type="entry name" value="6-hairpin_glycosidase_sf"/>
</dbReference>
<dbReference type="InterPro" id="IPR012341">
    <property type="entry name" value="6hp_glycosidase-like_sf"/>
</dbReference>
<evidence type="ECO:0000313" key="5">
    <source>
        <dbReference type="EMBL" id="HHE05020.1"/>
    </source>
</evidence>
<dbReference type="Proteomes" id="UP000886110">
    <property type="component" value="Unassembled WGS sequence"/>
</dbReference>
<evidence type="ECO:0000259" key="4">
    <source>
        <dbReference type="Pfam" id="PF22422"/>
    </source>
</evidence>
<dbReference type="InterPro" id="IPR004888">
    <property type="entry name" value="Glycoside_hydrolase_63"/>
</dbReference>
<dbReference type="EMBL" id="DRTB01000228">
    <property type="protein sequence ID" value="HHE05020.1"/>
    <property type="molecule type" value="Genomic_DNA"/>
</dbReference>
<dbReference type="PANTHER" id="PTHR10412">
    <property type="entry name" value="MANNOSYL-OLIGOSACCHARIDE GLUCOSIDASE"/>
    <property type="match status" value="1"/>
</dbReference>
<dbReference type="InterPro" id="IPR054491">
    <property type="entry name" value="MGH1-like_GH"/>
</dbReference>
<protein>
    <recommendedName>
        <fullName evidence="4">Mannosylglycerate hydrolase MGH1-like glycoside hydrolase domain-containing protein</fullName>
    </recommendedName>
</protein>
<feature type="domain" description="Mannosylglycerate hydrolase MGH1-like glycoside hydrolase" evidence="4">
    <location>
        <begin position="2"/>
        <end position="355"/>
    </location>
</feature>
<evidence type="ECO:0000256" key="3">
    <source>
        <dbReference type="ARBA" id="ARBA00023295"/>
    </source>
</evidence>
<dbReference type="PANTHER" id="PTHR10412:SF11">
    <property type="entry name" value="MANNOSYL-OLIGOSACCHARIDE GLUCOSIDASE"/>
    <property type="match status" value="1"/>
</dbReference>
<evidence type="ECO:0000256" key="2">
    <source>
        <dbReference type="ARBA" id="ARBA00022801"/>
    </source>
</evidence>
<name>A0A7C5DDJ2_UNCW3</name>
<dbReference type="GO" id="GO:0009311">
    <property type="term" value="P:oligosaccharide metabolic process"/>
    <property type="evidence" value="ECO:0007669"/>
    <property type="project" value="InterPro"/>
</dbReference>
<gene>
    <name evidence="5" type="ORF">ENL19_03035</name>
</gene>
<comment type="similarity">
    <text evidence="1">Belongs to the glycosyl hydrolase 63 family.</text>
</comment>
<keyword evidence="2" id="KW-0378">Hydrolase</keyword>
<dbReference type="AlphaFoldDB" id="A0A7C5DDJ2"/>
<dbReference type="GO" id="GO:0004573">
    <property type="term" value="F:Glc3Man9GlcNAc2 oligosaccharide glucosidase activity"/>
    <property type="evidence" value="ECO:0007669"/>
    <property type="project" value="InterPro"/>
</dbReference>
<dbReference type="Gene3D" id="1.50.10.10">
    <property type="match status" value="1"/>
</dbReference>